<dbReference type="EMBL" id="KE373419">
    <property type="protein sequence ID" value="EPQ67665.1"/>
    <property type="molecule type" value="Genomic_DNA"/>
</dbReference>
<dbReference type="OrthoDB" id="2210at2759"/>
<reference evidence="2" key="3">
    <citation type="submission" date="2018-07" db="EMBL/GenBank/DDBJ databases">
        <authorList>
            <person name="Quirk P.G."/>
            <person name="Krulwich T.A."/>
        </authorList>
    </citation>
    <scope>NUCLEOTIDE SEQUENCE</scope>
    <source>
        <strain evidence="2">96224</strain>
    </source>
</reference>
<evidence type="ECO:0000313" key="3">
    <source>
        <dbReference type="Proteomes" id="UP000053110"/>
    </source>
</evidence>
<accession>A0A061HS96</accession>
<reference evidence="1" key="2">
    <citation type="submission" date="2013-01" db="EMBL/GenBank/DDBJ databases">
        <title>The wheat powdery mildew genome reveals unique evolution of an obligate biotroph.</title>
        <authorList>
            <person name="Oberhaensli S."/>
            <person name="Wicker T."/>
            <person name="Keller B."/>
        </authorList>
    </citation>
    <scope>NUCLEOTIDE SEQUENCE</scope>
    <source>
        <strain evidence="1">96224</strain>
    </source>
</reference>
<protein>
    <submittedName>
        <fullName evidence="2">BgtA-21112</fullName>
    </submittedName>
</protein>
<dbReference type="PANTHER" id="PTHR28066:SF1">
    <property type="entry name" value="SMALL RIBOSOMAL SUBUNIT PROTEIN MS37"/>
    <property type="match status" value="1"/>
</dbReference>
<sequence>MAVKKVGTSTIQKPIRLPPLNRLSVRGANTGGKNPCLSLMSSVLTCWASNGFNVEGCQNLETQLRTCMDTPNQRSQKRNTINYHLARMLPNVVSPKKRK</sequence>
<dbReference type="EMBL" id="UIGY01000001">
    <property type="protein sequence ID" value="SUZ07097.1"/>
    <property type="molecule type" value="Genomic_DNA"/>
</dbReference>
<evidence type="ECO:0000313" key="1">
    <source>
        <dbReference type="EMBL" id="EPQ67665.1"/>
    </source>
</evidence>
<feature type="non-terminal residue" evidence="2">
    <location>
        <position position="99"/>
    </location>
</feature>
<dbReference type="InterPro" id="IPR017264">
    <property type="entry name" value="Ribosomal_mS37_fun"/>
</dbReference>
<gene>
    <name evidence="1" type="ORF">BGT96224_A21112</name>
    <name evidence="2" type="ORF">BGT96224V2_LOCUS787</name>
</gene>
<dbReference type="PANTHER" id="PTHR28066">
    <property type="entry name" value="37S RIBOSOMAL PROTEIN MRP10, MITOCHONDRIAL"/>
    <property type="match status" value="1"/>
</dbReference>
<evidence type="ECO:0000313" key="2">
    <source>
        <dbReference type="EMBL" id="SUZ07097.1"/>
    </source>
</evidence>
<dbReference type="GO" id="GO:0003735">
    <property type="term" value="F:structural constituent of ribosome"/>
    <property type="evidence" value="ECO:0007669"/>
    <property type="project" value="InterPro"/>
</dbReference>
<proteinExistence type="predicted"/>
<dbReference type="GO" id="GO:0032543">
    <property type="term" value="P:mitochondrial translation"/>
    <property type="evidence" value="ECO:0007669"/>
    <property type="project" value="InterPro"/>
</dbReference>
<organism evidence="2">
    <name type="scientific">Blumeria graminis f. sp. tritici 96224</name>
    <dbReference type="NCBI Taxonomy" id="1268274"/>
    <lineage>
        <taxon>Eukaryota</taxon>
        <taxon>Fungi</taxon>
        <taxon>Dikarya</taxon>
        <taxon>Ascomycota</taxon>
        <taxon>Pezizomycotina</taxon>
        <taxon>Leotiomycetes</taxon>
        <taxon>Erysiphales</taxon>
        <taxon>Erysiphaceae</taxon>
        <taxon>Blumeria</taxon>
    </lineage>
</organism>
<dbReference type="GO" id="GO:0005763">
    <property type="term" value="C:mitochondrial small ribosomal subunit"/>
    <property type="evidence" value="ECO:0007669"/>
    <property type="project" value="TreeGrafter"/>
</dbReference>
<dbReference type="PIRSF" id="PIRSF037706">
    <property type="entry name" value="MRP10"/>
    <property type="match status" value="1"/>
</dbReference>
<name>A0A061HS96_BLUGR</name>
<dbReference type="Proteomes" id="UP000053110">
    <property type="component" value="Unassembled WGS sequence"/>
</dbReference>
<dbReference type="AlphaFoldDB" id="A0A061HS96"/>
<dbReference type="SUPFAM" id="SSF47072">
    <property type="entry name" value="Cysteine alpha-hairpin motif"/>
    <property type="match status" value="1"/>
</dbReference>
<reference evidence="3" key="1">
    <citation type="journal article" date="2013" name="Nat. Genet.">
        <title>The wheat powdery mildew genome shows the unique evolution of an obligate biotroph.</title>
        <authorList>
            <person name="Wicker T."/>
            <person name="Oberhaensli S."/>
            <person name="Parlange F."/>
            <person name="Buchmann J.P."/>
            <person name="Shatalina M."/>
            <person name="Roffler S."/>
            <person name="Ben-David R."/>
            <person name="Dolezel J."/>
            <person name="Simkova H."/>
            <person name="Schulze-Lefert P."/>
            <person name="Spanu P.D."/>
            <person name="Bruggmann R."/>
            <person name="Amselem J."/>
            <person name="Quesneville H."/>
            <person name="Ver Loren van Themaat E."/>
            <person name="Paape T."/>
            <person name="Shimizu K.K."/>
            <person name="Keller B."/>
        </authorList>
    </citation>
    <scope>NUCLEOTIDE SEQUENCE [LARGE SCALE GENOMIC DNA]</scope>
    <source>
        <strain evidence="3">96224</strain>
    </source>
</reference>
<dbReference type="HOGENOM" id="CLU_162186_0_0_1"/>
<dbReference type="InterPro" id="IPR009069">
    <property type="entry name" value="Cys_alpha_HP_mot_SF"/>
</dbReference>